<feature type="domain" description="CheW-like" evidence="2">
    <location>
        <begin position="17"/>
        <end position="159"/>
    </location>
</feature>
<dbReference type="PROSITE" id="PS50851">
    <property type="entry name" value="CHEW"/>
    <property type="match status" value="3"/>
</dbReference>
<comment type="caution">
    <text evidence="3">The sequence shown here is derived from an EMBL/GenBank/DDBJ whole genome shotgun (WGS) entry which is preliminary data.</text>
</comment>
<dbReference type="Proteomes" id="UP000323142">
    <property type="component" value="Unassembled WGS sequence"/>
</dbReference>
<dbReference type="SMART" id="SM00260">
    <property type="entry name" value="CheW"/>
    <property type="match status" value="3"/>
</dbReference>
<dbReference type="InterPro" id="IPR036061">
    <property type="entry name" value="CheW-like_dom_sf"/>
</dbReference>
<evidence type="ECO:0000259" key="2">
    <source>
        <dbReference type="PROSITE" id="PS50851"/>
    </source>
</evidence>
<evidence type="ECO:0000313" key="3">
    <source>
        <dbReference type="EMBL" id="KAA2236279.1"/>
    </source>
</evidence>
<feature type="domain" description="CheW-like" evidence="2">
    <location>
        <begin position="184"/>
        <end position="330"/>
    </location>
</feature>
<dbReference type="RefSeq" id="WP_149819442.1">
    <property type="nucleotide sequence ID" value="NZ_VUOA01000028.1"/>
</dbReference>
<organism evidence="3 4">
    <name type="scientific">Salinarimonas soli</name>
    <dbReference type="NCBI Taxonomy" id="1638099"/>
    <lineage>
        <taxon>Bacteria</taxon>
        <taxon>Pseudomonadati</taxon>
        <taxon>Pseudomonadota</taxon>
        <taxon>Alphaproteobacteria</taxon>
        <taxon>Hyphomicrobiales</taxon>
        <taxon>Salinarimonadaceae</taxon>
        <taxon>Salinarimonas</taxon>
    </lineage>
</organism>
<dbReference type="Pfam" id="PF01584">
    <property type="entry name" value="CheW"/>
    <property type="match status" value="3"/>
</dbReference>
<dbReference type="Gene3D" id="2.30.30.40">
    <property type="entry name" value="SH3 Domains"/>
    <property type="match status" value="3"/>
</dbReference>
<dbReference type="CDD" id="cd00588">
    <property type="entry name" value="CheW_like"/>
    <property type="match status" value="1"/>
</dbReference>
<dbReference type="InterPro" id="IPR002545">
    <property type="entry name" value="CheW-lke_dom"/>
</dbReference>
<evidence type="ECO:0000256" key="1">
    <source>
        <dbReference type="SAM" id="MobiDB-lite"/>
    </source>
</evidence>
<dbReference type="Gene3D" id="2.40.50.180">
    <property type="entry name" value="CheA-289, Domain 4"/>
    <property type="match status" value="3"/>
</dbReference>
<name>A0A5B2VD70_9HYPH</name>
<dbReference type="GO" id="GO:0007165">
    <property type="term" value="P:signal transduction"/>
    <property type="evidence" value="ECO:0007669"/>
    <property type="project" value="InterPro"/>
</dbReference>
<reference evidence="3 4" key="2">
    <citation type="submission" date="2019-09" db="EMBL/GenBank/DDBJ databases">
        <authorList>
            <person name="Jin C."/>
        </authorList>
    </citation>
    <scope>NUCLEOTIDE SEQUENCE [LARGE SCALE GENOMIC DNA]</scope>
    <source>
        <strain evidence="3 4">BN140002</strain>
    </source>
</reference>
<feature type="region of interest" description="Disordered" evidence="1">
    <location>
        <begin position="159"/>
        <end position="178"/>
    </location>
</feature>
<reference evidence="3 4" key="1">
    <citation type="submission" date="2019-09" db="EMBL/GenBank/DDBJ databases">
        <title>Salinarimonas rosea gen. nov., sp. nov., a new member of the a-2 subgroup of the Proteobacteria.</title>
        <authorList>
            <person name="Liu J."/>
        </authorList>
    </citation>
    <scope>NUCLEOTIDE SEQUENCE [LARGE SCALE GENOMIC DNA]</scope>
    <source>
        <strain evidence="3 4">BN140002</strain>
    </source>
</reference>
<dbReference type="AlphaFoldDB" id="A0A5B2VD70"/>
<accession>A0A5B2VD70</accession>
<dbReference type="GO" id="GO:0006935">
    <property type="term" value="P:chemotaxis"/>
    <property type="evidence" value="ECO:0007669"/>
    <property type="project" value="InterPro"/>
</dbReference>
<dbReference type="PANTHER" id="PTHR22617">
    <property type="entry name" value="CHEMOTAXIS SENSOR HISTIDINE KINASE-RELATED"/>
    <property type="match status" value="1"/>
</dbReference>
<dbReference type="EMBL" id="VUOA01000028">
    <property type="protein sequence ID" value="KAA2236279.1"/>
    <property type="molecule type" value="Genomic_DNA"/>
</dbReference>
<dbReference type="PANTHER" id="PTHR22617:SF23">
    <property type="entry name" value="CHEMOTAXIS PROTEIN CHEW"/>
    <property type="match status" value="1"/>
</dbReference>
<gene>
    <name evidence="3" type="ORF">F0L46_16380</name>
</gene>
<evidence type="ECO:0000313" key="4">
    <source>
        <dbReference type="Proteomes" id="UP000323142"/>
    </source>
</evidence>
<feature type="domain" description="CheW-like" evidence="2">
    <location>
        <begin position="352"/>
        <end position="493"/>
    </location>
</feature>
<sequence length="505" mass="52562">MPEALAVPGPQEAEADLRRFLTVRIEGDRYALPAGEVSEVVRVPPVARVPLAPASLLGLANLRGAVLPVVSLRRLLGRGGEGDDEAAMRAVVLGGASPVALVVDRVETLVSVAPDRIETRQAALGAREGERVQGAFGDGSGAEPTRILDPRGLIEAAFPRRERPPRASRAAAAPVAAEDGSGERPGLVTFQVAGQSFALPLAAVREIIPAPDSVVAVTRGDAPVLGVTSHRDTLLPLISLRGLLGLDRAAPADAAPKVIVTVVRGALVGLVADRMQAIVPADPALMEPIPPVLAARAGGETRIESIYRGGPDGGLVSVLAPERLFREDVMQRLGAGAEASGNEAGPAADAEGIRFVVFRLGEDEFGVPVEAVDEVARVPDRITRVPRTPPFLEGVTNLRGEVLPVIDGRRRFDMPPAASGERRRLLVVRSERHRAGIVVDAVLGITFAPGDAVEPAPEVAGETGLVRGVVKLGGDGRIVLLLEPAGLLTRAERGLLDAMAGEAEA</sequence>
<keyword evidence="4" id="KW-1185">Reference proteome</keyword>
<protein>
    <recommendedName>
        <fullName evidence="2">CheW-like domain-containing protein</fullName>
    </recommendedName>
</protein>
<dbReference type="SUPFAM" id="SSF50341">
    <property type="entry name" value="CheW-like"/>
    <property type="match status" value="3"/>
</dbReference>
<dbReference type="InterPro" id="IPR039315">
    <property type="entry name" value="CheW"/>
</dbReference>
<dbReference type="GO" id="GO:0005829">
    <property type="term" value="C:cytosol"/>
    <property type="evidence" value="ECO:0007669"/>
    <property type="project" value="TreeGrafter"/>
</dbReference>
<feature type="compositionally biased region" description="Low complexity" evidence="1">
    <location>
        <begin position="167"/>
        <end position="178"/>
    </location>
</feature>
<proteinExistence type="predicted"/>
<dbReference type="OrthoDB" id="3291462at2"/>